<keyword evidence="4" id="KW-1185">Reference proteome</keyword>
<protein>
    <recommendedName>
        <fullName evidence="2">BTB domain-containing protein</fullName>
    </recommendedName>
</protein>
<dbReference type="PROSITE" id="PS50097">
    <property type="entry name" value="BTB"/>
    <property type="match status" value="1"/>
</dbReference>
<feature type="compositionally biased region" description="Polar residues" evidence="1">
    <location>
        <begin position="300"/>
        <end position="309"/>
    </location>
</feature>
<dbReference type="PANTHER" id="PTHR47843">
    <property type="entry name" value="BTB DOMAIN-CONTAINING PROTEIN-RELATED"/>
    <property type="match status" value="1"/>
</dbReference>
<evidence type="ECO:0000256" key="1">
    <source>
        <dbReference type="SAM" id="MobiDB-lite"/>
    </source>
</evidence>
<proteinExistence type="predicted"/>
<feature type="compositionally biased region" description="Basic and acidic residues" evidence="1">
    <location>
        <begin position="250"/>
        <end position="265"/>
    </location>
</feature>
<dbReference type="SMART" id="SM00225">
    <property type="entry name" value="BTB"/>
    <property type="match status" value="1"/>
</dbReference>
<dbReference type="EMBL" id="ML735725">
    <property type="protein sequence ID" value="KAE8418578.1"/>
    <property type="molecule type" value="Genomic_DNA"/>
</dbReference>
<dbReference type="InterPro" id="IPR011333">
    <property type="entry name" value="SKP1/BTB/POZ_sf"/>
</dbReference>
<dbReference type="Gene3D" id="3.30.710.10">
    <property type="entry name" value="Potassium Channel Kv1.1, Chain A"/>
    <property type="match status" value="1"/>
</dbReference>
<feature type="domain" description="BTB" evidence="2">
    <location>
        <begin position="13"/>
        <end position="82"/>
    </location>
</feature>
<sequence>MSNSTRKHLMRGAAVKLDVGIPPASFKVHIELLCGLSPAFADLYSGPMAYKIQEHIHLPAEDSSTFAVFVRWLYWNRVCMNQPLRVLDLFKLWVLAEHLDIPTLQNDALMLCKRRLDRGAIGTDAVAYAYESTLPGSPLRRMAVDSWVCSAGKKRFRAHMGMFPCGFLQDLCSAFFGKKDHNGVQLSGQQHFEYCYFVPDFNPESGRSTVLVCDPFAAPATVVWERRRRSLSILCAPICDRSPYSHAEEDIDVKSESSVERENSVKSESSVESESSVKSESSVESESSVKSESSVESESTADNWSTDSGDTPRPTYKRRKLICSGYY</sequence>
<dbReference type="Proteomes" id="UP000325395">
    <property type="component" value="Unassembled WGS sequence"/>
</dbReference>
<dbReference type="SUPFAM" id="SSF54695">
    <property type="entry name" value="POZ domain"/>
    <property type="match status" value="1"/>
</dbReference>
<dbReference type="PANTHER" id="PTHR47843:SF3">
    <property type="entry name" value="BTB DOMAIN-CONTAINING PROTEIN"/>
    <property type="match status" value="1"/>
</dbReference>
<dbReference type="CDD" id="cd18186">
    <property type="entry name" value="BTB_POZ_ZBTB_KLHL-like"/>
    <property type="match status" value="1"/>
</dbReference>
<feature type="compositionally biased region" description="Low complexity" evidence="1">
    <location>
        <begin position="266"/>
        <end position="298"/>
    </location>
</feature>
<evidence type="ECO:0000259" key="2">
    <source>
        <dbReference type="PROSITE" id="PS50097"/>
    </source>
</evidence>
<accession>A0ABQ6WPR6</accession>
<evidence type="ECO:0000313" key="3">
    <source>
        <dbReference type="EMBL" id="KAE8418578.1"/>
    </source>
</evidence>
<gene>
    <name evidence="3" type="ORF">BDV36DRAFT_295005</name>
</gene>
<reference evidence="3 4" key="1">
    <citation type="submission" date="2019-04" db="EMBL/GenBank/DDBJ databases">
        <authorList>
            <consortium name="DOE Joint Genome Institute"/>
            <person name="Mondo S."/>
            <person name="Kjaerbolling I."/>
            <person name="Vesth T."/>
            <person name="Frisvad J.C."/>
            <person name="Nybo J.L."/>
            <person name="Theobald S."/>
            <person name="Kildgaard S."/>
            <person name="Isbrandt T."/>
            <person name="Kuo A."/>
            <person name="Sato A."/>
            <person name="Lyhne E.K."/>
            <person name="Kogle M.E."/>
            <person name="Wiebenga A."/>
            <person name="Kun R.S."/>
            <person name="Lubbers R.J."/>
            <person name="Makela M.R."/>
            <person name="Barry K."/>
            <person name="Chovatia M."/>
            <person name="Clum A."/>
            <person name="Daum C."/>
            <person name="Haridas S."/>
            <person name="He G."/>
            <person name="LaButti K."/>
            <person name="Lipzen A."/>
            <person name="Riley R."/>
            <person name="Salamov A."/>
            <person name="Simmons B.A."/>
            <person name="Magnuson J.K."/>
            <person name="Henrissat B."/>
            <person name="Mortensen U.H."/>
            <person name="Larsen T.O."/>
            <person name="Devries R.P."/>
            <person name="Grigoriev I.V."/>
            <person name="Machida M."/>
            <person name="Baker S.E."/>
            <person name="Andersen M.R."/>
            <person name="Cantor M.N."/>
            <person name="Hua S.X."/>
        </authorList>
    </citation>
    <scope>NUCLEOTIDE SEQUENCE [LARGE SCALE GENOMIC DNA]</scope>
    <source>
        <strain evidence="3 4">CBS 117616</strain>
    </source>
</reference>
<organism evidence="3 4">
    <name type="scientific">Aspergillus pseudocaelatus</name>
    <dbReference type="NCBI Taxonomy" id="1825620"/>
    <lineage>
        <taxon>Eukaryota</taxon>
        <taxon>Fungi</taxon>
        <taxon>Dikarya</taxon>
        <taxon>Ascomycota</taxon>
        <taxon>Pezizomycotina</taxon>
        <taxon>Eurotiomycetes</taxon>
        <taxon>Eurotiomycetidae</taxon>
        <taxon>Eurotiales</taxon>
        <taxon>Aspergillaceae</taxon>
        <taxon>Aspergillus</taxon>
        <taxon>Aspergillus subgen. Circumdati</taxon>
    </lineage>
</organism>
<name>A0ABQ6WPR6_9EURO</name>
<dbReference type="InterPro" id="IPR000210">
    <property type="entry name" value="BTB/POZ_dom"/>
</dbReference>
<feature type="region of interest" description="Disordered" evidence="1">
    <location>
        <begin position="250"/>
        <end position="316"/>
    </location>
</feature>
<evidence type="ECO:0000313" key="4">
    <source>
        <dbReference type="Proteomes" id="UP000325395"/>
    </source>
</evidence>